<name>A0A2A2WTZ4_9ACTN</name>
<dbReference type="InterPro" id="IPR032466">
    <property type="entry name" value="Metal_Hydrolase"/>
</dbReference>
<dbReference type="AlphaFoldDB" id="A0A2A2WTZ4"/>
<dbReference type="OrthoDB" id="5172791at2"/>
<dbReference type="Proteomes" id="UP000218810">
    <property type="component" value="Unassembled WGS sequence"/>
</dbReference>
<protein>
    <submittedName>
        <fullName evidence="3">Amidohydrolase</fullName>
    </submittedName>
</protein>
<evidence type="ECO:0000313" key="3">
    <source>
        <dbReference type="EMBL" id="PAY24702.1"/>
    </source>
</evidence>
<accession>A0A2A2WTZ4</accession>
<proteinExistence type="predicted"/>
<keyword evidence="1" id="KW-0456">Lyase</keyword>
<dbReference type="RefSeq" id="WP_095717158.1">
    <property type="nucleotide sequence ID" value="NZ_BAAAHZ010000014.1"/>
</dbReference>
<gene>
    <name evidence="3" type="ORF">CEY15_02635</name>
</gene>
<evidence type="ECO:0000313" key="4">
    <source>
        <dbReference type="Proteomes" id="UP000218810"/>
    </source>
</evidence>
<dbReference type="EMBL" id="NTGA01000004">
    <property type="protein sequence ID" value="PAY24702.1"/>
    <property type="molecule type" value="Genomic_DNA"/>
</dbReference>
<keyword evidence="3" id="KW-0378">Hydrolase</keyword>
<comment type="caution">
    <text evidence="3">The sequence shown here is derived from an EMBL/GenBank/DDBJ whole genome shotgun (WGS) entry which is preliminary data.</text>
</comment>
<dbReference type="GO" id="GO:0016787">
    <property type="term" value="F:hydrolase activity"/>
    <property type="evidence" value="ECO:0007669"/>
    <property type="project" value="UniProtKB-KW"/>
</dbReference>
<organism evidence="3 4">
    <name type="scientific">Dietzia natronolimnaea</name>
    <dbReference type="NCBI Taxonomy" id="161920"/>
    <lineage>
        <taxon>Bacteria</taxon>
        <taxon>Bacillati</taxon>
        <taxon>Actinomycetota</taxon>
        <taxon>Actinomycetes</taxon>
        <taxon>Mycobacteriales</taxon>
        <taxon>Dietziaceae</taxon>
        <taxon>Dietzia</taxon>
    </lineage>
</organism>
<reference evidence="4" key="1">
    <citation type="submission" date="2017-09" db="EMBL/GenBank/DDBJ databases">
        <authorList>
            <person name="Zhang Y."/>
            <person name="Huang X."/>
            <person name="Liu J."/>
            <person name="Lu L."/>
            <person name="Peng K."/>
        </authorList>
    </citation>
    <scope>NUCLEOTIDE SEQUENCE [LARGE SCALE GENOMIC DNA]</scope>
    <source>
        <strain evidence="4">S-XJ-1</strain>
    </source>
</reference>
<evidence type="ECO:0000259" key="2">
    <source>
        <dbReference type="Pfam" id="PF04909"/>
    </source>
</evidence>
<evidence type="ECO:0000256" key="1">
    <source>
        <dbReference type="ARBA" id="ARBA00023239"/>
    </source>
</evidence>
<keyword evidence="4" id="KW-1185">Reference proteome</keyword>
<sequence>MCIHHGTATLAGSVTPPDPAHEAAQVRALWEPLGLPGIIDVHTHFMPDRVMAKVWDYFDAAGPKIGRTWPITYREAEDERVARLRSYGVLAFSSMLYPHKADMGAWLNSWSADFASRHPDCLHTATFFPEPTAGDYVRDAIEAGARVFKSHIQVGEYDPRDPLLDPVWGRLAEAQVPTVIHCGSGPVAGPFTGPEPVADVLERFPDLPLIIAHMGMGEYSEFLDLAERYSGVYLDTTMAFTDFVEEISPFPASERGRLADLGHKILLGTDFPNIPYPFAHQLDALAGLGMGDDWLRAVWHGNAARLFDL</sequence>
<feature type="domain" description="Amidohydrolase-related" evidence="2">
    <location>
        <begin position="39"/>
        <end position="309"/>
    </location>
</feature>
<dbReference type="GO" id="GO:0019748">
    <property type="term" value="P:secondary metabolic process"/>
    <property type="evidence" value="ECO:0007669"/>
    <property type="project" value="TreeGrafter"/>
</dbReference>
<dbReference type="Pfam" id="PF04909">
    <property type="entry name" value="Amidohydro_2"/>
    <property type="match status" value="1"/>
</dbReference>
<dbReference type="PANTHER" id="PTHR21240:SF28">
    <property type="entry name" value="ISO-OROTATE DECARBOXYLASE (EUROFUNG)"/>
    <property type="match status" value="1"/>
</dbReference>
<dbReference type="CDD" id="cd01292">
    <property type="entry name" value="metallo-dependent_hydrolases"/>
    <property type="match status" value="1"/>
</dbReference>
<dbReference type="PANTHER" id="PTHR21240">
    <property type="entry name" value="2-AMINO-3-CARBOXYLMUCONATE-6-SEMIALDEHYDE DECARBOXYLASE"/>
    <property type="match status" value="1"/>
</dbReference>
<dbReference type="SUPFAM" id="SSF51556">
    <property type="entry name" value="Metallo-dependent hydrolases"/>
    <property type="match status" value="1"/>
</dbReference>
<dbReference type="GO" id="GO:0016831">
    <property type="term" value="F:carboxy-lyase activity"/>
    <property type="evidence" value="ECO:0007669"/>
    <property type="project" value="InterPro"/>
</dbReference>
<dbReference type="Gene3D" id="3.20.20.140">
    <property type="entry name" value="Metal-dependent hydrolases"/>
    <property type="match status" value="1"/>
</dbReference>
<dbReference type="GO" id="GO:0005737">
    <property type="term" value="C:cytoplasm"/>
    <property type="evidence" value="ECO:0007669"/>
    <property type="project" value="TreeGrafter"/>
</dbReference>
<dbReference type="InterPro" id="IPR032465">
    <property type="entry name" value="ACMSD"/>
</dbReference>
<dbReference type="InterPro" id="IPR006680">
    <property type="entry name" value="Amidohydro-rel"/>
</dbReference>